<dbReference type="PANTHER" id="PTHR37481">
    <property type="entry name" value="LIPOPOLYSACCHARIDE EXPORT SYSTEM PROTEIN LPTC"/>
    <property type="match status" value="1"/>
</dbReference>
<sequence length="193" mass="20572">MLTAGKIRLLLALAIVAAVVSLIVMSMKKFPTHGQSPSAVATDGERQAELTLRGIRVNESSNGSTRWLLIAEKAEYDTKRSQVKLADVRLSVVPVDAKLGELVLTSPTATYNTGTKDVNLAGGVKARSSKGMEFTTRSVRFIGSHGVVTTVDPVRFTDDLLTLEGNGMEFNVATSALKVTSDVTATYRGGKSQ</sequence>
<evidence type="ECO:0000256" key="3">
    <source>
        <dbReference type="ARBA" id="ARBA00022692"/>
    </source>
</evidence>
<keyword evidence="7" id="KW-1185">Reference proteome</keyword>
<evidence type="ECO:0000256" key="5">
    <source>
        <dbReference type="ARBA" id="ARBA00023136"/>
    </source>
</evidence>
<dbReference type="GO" id="GO:0015221">
    <property type="term" value="F:lipopolysaccharide transmembrane transporter activity"/>
    <property type="evidence" value="ECO:0007669"/>
    <property type="project" value="InterPro"/>
</dbReference>
<dbReference type="EMBL" id="JAHCVJ010000001">
    <property type="protein sequence ID" value="MBT0663272.1"/>
    <property type="molecule type" value="Genomic_DNA"/>
</dbReference>
<keyword evidence="3" id="KW-0812">Transmembrane</keyword>
<dbReference type="Proteomes" id="UP000811899">
    <property type="component" value="Unassembled WGS sequence"/>
</dbReference>
<evidence type="ECO:0000256" key="1">
    <source>
        <dbReference type="ARBA" id="ARBA00022475"/>
    </source>
</evidence>
<name>A0AAW4KZB7_9BACT</name>
<organism evidence="6 7">
    <name type="scientific">Geoanaerobacter pelophilus</name>
    <dbReference type="NCBI Taxonomy" id="60036"/>
    <lineage>
        <taxon>Bacteria</taxon>
        <taxon>Pseudomonadati</taxon>
        <taxon>Thermodesulfobacteriota</taxon>
        <taxon>Desulfuromonadia</taxon>
        <taxon>Geobacterales</taxon>
        <taxon>Geobacteraceae</taxon>
        <taxon>Geoanaerobacter</taxon>
    </lineage>
</organism>
<keyword evidence="1" id="KW-1003">Cell membrane</keyword>
<evidence type="ECO:0000256" key="2">
    <source>
        <dbReference type="ARBA" id="ARBA00022519"/>
    </source>
</evidence>
<dbReference type="InterPro" id="IPR052363">
    <property type="entry name" value="LPS_export_LptC"/>
</dbReference>
<dbReference type="NCBIfam" id="TIGR04409">
    <property type="entry name" value="LptC_YrbK"/>
    <property type="match status" value="1"/>
</dbReference>
<dbReference type="GO" id="GO:0017089">
    <property type="term" value="F:glycolipid transfer activity"/>
    <property type="evidence" value="ECO:0007669"/>
    <property type="project" value="TreeGrafter"/>
</dbReference>
<keyword evidence="2" id="KW-0997">Cell inner membrane</keyword>
<dbReference type="GO" id="GO:0030288">
    <property type="term" value="C:outer membrane-bounded periplasmic space"/>
    <property type="evidence" value="ECO:0007669"/>
    <property type="project" value="TreeGrafter"/>
</dbReference>
<keyword evidence="5" id="KW-0472">Membrane</keyword>
<accession>A0AAW4KZB7</accession>
<dbReference type="RefSeq" id="WP_214170024.1">
    <property type="nucleotide sequence ID" value="NZ_JAHCVJ010000001.1"/>
</dbReference>
<evidence type="ECO:0000256" key="4">
    <source>
        <dbReference type="ARBA" id="ARBA00022989"/>
    </source>
</evidence>
<dbReference type="InterPro" id="IPR010664">
    <property type="entry name" value="LipoPS_assembly_LptC-rel"/>
</dbReference>
<dbReference type="PANTHER" id="PTHR37481:SF1">
    <property type="entry name" value="LIPOPOLYSACCHARIDE EXPORT SYSTEM PROTEIN LPTC"/>
    <property type="match status" value="1"/>
</dbReference>
<dbReference type="GO" id="GO:0005886">
    <property type="term" value="C:plasma membrane"/>
    <property type="evidence" value="ECO:0007669"/>
    <property type="project" value="InterPro"/>
</dbReference>
<evidence type="ECO:0000313" key="7">
    <source>
        <dbReference type="Proteomes" id="UP000811899"/>
    </source>
</evidence>
<protein>
    <submittedName>
        <fullName evidence="6">LPS export ABC transporter periplasmic protein LptC</fullName>
    </submittedName>
</protein>
<dbReference type="InterPro" id="IPR026265">
    <property type="entry name" value="LptC"/>
</dbReference>
<reference evidence="6 7" key="1">
    <citation type="submission" date="2021-05" db="EMBL/GenBank/DDBJ databases">
        <title>The draft genome of Geobacter pelophilus DSM 12255.</title>
        <authorList>
            <person name="Xu Z."/>
            <person name="Masuda Y."/>
            <person name="Itoh H."/>
            <person name="Senoo K."/>
        </authorList>
    </citation>
    <scope>NUCLEOTIDE SEQUENCE [LARGE SCALE GENOMIC DNA]</scope>
    <source>
        <strain evidence="6 7">DSM 12255</strain>
    </source>
</reference>
<comment type="caution">
    <text evidence="6">The sequence shown here is derived from an EMBL/GenBank/DDBJ whole genome shotgun (WGS) entry which is preliminary data.</text>
</comment>
<proteinExistence type="predicted"/>
<dbReference type="Gene3D" id="2.60.450.10">
    <property type="entry name" value="Lipopolysaccharide (LPS) transport protein A like domain"/>
    <property type="match status" value="1"/>
</dbReference>
<dbReference type="Pfam" id="PF06835">
    <property type="entry name" value="LptC"/>
    <property type="match status" value="1"/>
</dbReference>
<keyword evidence="4" id="KW-1133">Transmembrane helix</keyword>
<dbReference type="AlphaFoldDB" id="A0AAW4KZB7"/>
<gene>
    <name evidence="6" type="primary">lptC</name>
    <name evidence="6" type="ORF">KI809_03070</name>
</gene>
<evidence type="ECO:0000313" key="6">
    <source>
        <dbReference type="EMBL" id="MBT0663272.1"/>
    </source>
</evidence>